<comment type="caution">
    <text evidence="1">The sequence shown here is derived from an EMBL/GenBank/DDBJ whole genome shotgun (WGS) entry which is preliminary data.</text>
</comment>
<dbReference type="Proteomes" id="UP000544134">
    <property type="component" value="Unassembled WGS sequence"/>
</dbReference>
<dbReference type="EMBL" id="JABBGJ010000004">
    <property type="protein sequence ID" value="NML97156.1"/>
    <property type="molecule type" value="Genomic_DNA"/>
</dbReference>
<sequence length="95" mass="10613">MSPRFFTGESATAQRGLVLPRQISSRFGFAIWVACCACYEAYLQSLIACDSQTIEAFRLALDQLRQTGFLAPLSTLLCRFASEIWYFSLSTQLAS</sequence>
<name>A0A848IC65_9BURK</name>
<proteinExistence type="predicted"/>
<protein>
    <submittedName>
        <fullName evidence="1">Uncharacterized protein</fullName>
    </submittedName>
</protein>
<organism evidence="1 2">
    <name type="scientific">Paraburkholderia polaris</name>
    <dbReference type="NCBI Taxonomy" id="2728848"/>
    <lineage>
        <taxon>Bacteria</taxon>
        <taxon>Pseudomonadati</taxon>
        <taxon>Pseudomonadota</taxon>
        <taxon>Betaproteobacteria</taxon>
        <taxon>Burkholderiales</taxon>
        <taxon>Burkholderiaceae</taxon>
        <taxon>Paraburkholderia</taxon>
    </lineage>
</organism>
<keyword evidence="2" id="KW-1185">Reference proteome</keyword>
<reference evidence="1 2" key="1">
    <citation type="submission" date="2020-04" db="EMBL/GenBank/DDBJ databases">
        <title>Paraburkholderia sp. RP-4-7 isolated from soil.</title>
        <authorList>
            <person name="Dahal R.H."/>
        </authorList>
    </citation>
    <scope>NUCLEOTIDE SEQUENCE [LARGE SCALE GENOMIC DNA]</scope>
    <source>
        <strain evidence="1 2">RP-4-7</strain>
    </source>
</reference>
<evidence type="ECO:0000313" key="2">
    <source>
        <dbReference type="Proteomes" id="UP000544134"/>
    </source>
</evidence>
<dbReference type="RefSeq" id="WP_169484154.1">
    <property type="nucleotide sequence ID" value="NZ_JABBGJ010000004.1"/>
</dbReference>
<accession>A0A848IC65</accession>
<dbReference type="AlphaFoldDB" id="A0A848IC65"/>
<gene>
    <name evidence="1" type="ORF">HHL24_04185</name>
</gene>
<evidence type="ECO:0000313" key="1">
    <source>
        <dbReference type="EMBL" id="NML97156.1"/>
    </source>
</evidence>